<accession>A0A4Y6Q079</accession>
<evidence type="ECO:0000313" key="2">
    <source>
        <dbReference type="EMBL" id="QDG53647.1"/>
    </source>
</evidence>
<dbReference type="AlphaFoldDB" id="A0A4Y6Q079"/>
<evidence type="ECO:0000313" key="3">
    <source>
        <dbReference type="Proteomes" id="UP000315995"/>
    </source>
</evidence>
<proteinExistence type="predicted"/>
<name>A0A4Y6Q079_PERCE</name>
<accession>A0A5B8YCA0</accession>
<dbReference type="RefSeq" id="WP_141200101.1">
    <property type="nucleotide sequence ID" value="NZ_CP041186.1"/>
</dbReference>
<feature type="region of interest" description="Disordered" evidence="1">
    <location>
        <begin position="1"/>
        <end position="26"/>
    </location>
</feature>
<dbReference type="EMBL" id="CP041186">
    <property type="protein sequence ID" value="QDG53647.1"/>
    <property type="molecule type" value="Genomic_DNA"/>
</dbReference>
<reference evidence="2 3" key="1">
    <citation type="submission" date="2019-06" db="EMBL/GenBank/DDBJ databases">
        <title>Persicimonas caeni gen. nov., sp. nov., a predatory bacterium isolated from solar saltern.</title>
        <authorList>
            <person name="Wang S."/>
        </authorList>
    </citation>
    <scope>NUCLEOTIDE SEQUENCE [LARGE SCALE GENOMIC DNA]</scope>
    <source>
        <strain evidence="2 3">YN101</strain>
    </source>
</reference>
<keyword evidence="3" id="KW-1185">Reference proteome</keyword>
<protein>
    <submittedName>
        <fullName evidence="2">Uncharacterized protein</fullName>
    </submittedName>
</protein>
<evidence type="ECO:0000256" key="1">
    <source>
        <dbReference type="SAM" id="MobiDB-lite"/>
    </source>
</evidence>
<dbReference type="OrthoDB" id="5779035at2"/>
<organism evidence="2 3">
    <name type="scientific">Persicimonas caeni</name>
    <dbReference type="NCBI Taxonomy" id="2292766"/>
    <lineage>
        <taxon>Bacteria</taxon>
        <taxon>Deltaproteobacteria</taxon>
        <taxon>Bradymonadales</taxon>
        <taxon>Bradymonadaceae</taxon>
        <taxon>Persicimonas</taxon>
    </lineage>
</organism>
<dbReference type="Proteomes" id="UP000315995">
    <property type="component" value="Chromosome"/>
</dbReference>
<gene>
    <name evidence="2" type="ORF">FIV42_23740</name>
</gene>
<sequence>MLVGTAATAQVQTKPTERANPDTPASTAITYQFNDPNPRVKNSVYSVYQADGVTMMVRHPRQEAPQFDKPTWYANAATDGRLVRVLQAHRPVLVKPGSGGYKPGTRERRRRRDDVSYVAYDNLETKLVRGEKDRKIAGQKTHHYILHLGFEGTRFDDTGEKVEQKKLAYEHHLWIAEDLPYSPAFAQPFRIIGRLFVGDDGTKLGEYIYDQVRPELEAKGLVLGMEFRQKGEKAAKYRLEAERFGKAKARKATLPEYPIIDQKTFAKITPLSFVSRMVAPSDEEAAGKSSFELSYKGDAKGDIEGTAVWGTNTHGDFALLLSLPSKFGSEQGAAAEGASSKEIFLLLMRPMHGRPEEGEYEVANVVDDIESLSKEELEALSQKFTVMAVIRERKKDAEHPDIYALTEAAEGKVTVSKGEEGLQGTIELELNGIALSTDASKASIEVKASFSARKALDNVGSSTITQVLTR</sequence>